<proteinExistence type="predicted"/>
<keyword evidence="2" id="KW-1185">Reference proteome</keyword>
<gene>
    <name evidence="1" type="ORF">B0H17DRAFT_1199648</name>
</gene>
<organism evidence="1 2">
    <name type="scientific">Mycena rosella</name>
    <name type="common">Pink bonnet</name>
    <name type="synonym">Agaricus rosellus</name>
    <dbReference type="NCBI Taxonomy" id="1033263"/>
    <lineage>
        <taxon>Eukaryota</taxon>
        <taxon>Fungi</taxon>
        <taxon>Dikarya</taxon>
        <taxon>Basidiomycota</taxon>
        <taxon>Agaricomycotina</taxon>
        <taxon>Agaricomycetes</taxon>
        <taxon>Agaricomycetidae</taxon>
        <taxon>Agaricales</taxon>
        <taxon>Marasmiineae</taxon>
        <taxon>Mycenaceae</taxon>
        <taxon>Mycena</taxon>
    </lineage>
</organism>
<name>A0AAD7DJX3_MYCRO</name>
<evidence type="ECO:0000313" key="1">
    <source>
        <dbReference type="EMBL" id="KAJ7693524.1"/>
    </source>
</evidence>
<comment type="caution">
    <text evidence="1">The sequence shown here is derived from an EMBL/GenBank/DDBJ whole genome shotgun (WGS) entry which is preliminary data.</text>
</comment>
<reference evidence="1" key="1">
    <citation type="submission" date="2023-03" db="EMBL/GenBank/DDBJ databases">
        <title>Massive genome expansion in bonnet fungi (Mycena s.s.) driven by repeated elements and novel gene families across ecological guilds.</title>
        <authorList>
            <consortium name="Lawrence Berkeley National Laboratory"/>
            <person name="Harder C.B."/>
            <person name="Miyauchi S."/>
            <person name="Viragh M."/>
            <person name="Kuo A."/>
            <person name="Thoen E."/>
            <person name="Andreopoulos B."/>
            <person name="Lu D."/>
            <person name="Skrede I."/>
            <person name="Drula E."/>
            <person name="Henrissat B."/>
            <person name="Morin E."/>
            <person name="Kohler A."/>
            <person name="Barry K."/>
            <person name="LaButti K."/>
            <person name="Morin E."/>
            <person name="Salamov A."/>
            <person name="Lipzen A."/>
            <person name="Mereny Z."/>
            <person name="Hegedus B."/>
            <person name="Baldrian P."/>
            <person name="Stursova M."/>
            <person name="Weitz H."/>
            <person name="Taylor A."/>
            <person name="Grigoriev I.V."/>
            <person name="Nagy L.G."/>
            <person name="Martin F."/>
            <person name="Kauserud H."/>
        </authorList>
    </citation>
    <scope>NUCLEOTIDE SEQUENCE</scope>
    <source>
        <strain evidence="1">CBHHK067</strain>
    </source>
</reference>
<evidence type="ECO:0000313" key="2">
    <source>
        <dbReference type="Proteomes" id="UP001221757"/>
    </source>
</evidence>
<dbReference type="Proteomes" id="UP001221757">
    <property type="component" value="Unassembled WGS sequence"/>
</dbReference>
<protein>
    <submittedName>
        <fullName evidence="1">Uncharacterized protein</fullName>
    </submittedName>
</protein>
<accession>A0AAD7DJX3</accession>
<dbReference type="AlphaFoldDB" id="A0AAD7DJX3"/>
<dbReference type="EMBL" id="JARKIE010000045">
    <property type="protein sequence ID" value="KAJ7693524.1"/>
    <property type="molecule type" value="Genomic_DNA"/>
</dbReference>
<sequence>MTLRRPLRHEGDPLSRTFFVAEIPRLVQTREINFLSCLVPLRPLTAKKPSVNGLFLVATFRGTYRKINSSRGKSSVPQPAGTEEVATYFQTKALIYQSVPRG</sequence>